<dbReference type="EMBL" id="GBRH01239438">
    <property type="protein sequence ID" value="JAD58457.1"/>
    <property type="molecule type" value="Transcribed_RNA"/>
</dbReference>
<reference evidence="1" key="2">
    <citation type="journal article" date="2015" name="Data Brief">
        <title>Shoot transcriptome of the giant reed, Arundo donax.</title>
        <authorList>
            <person name="Barrero R.A."/>
            <person name="Guerrero F.D."/>
            <person name="Moolhuijzen P."/>
            <person name="Goolsby J.A."/>
            <person name="Tidwell J."/>
            <person name="Bellgard S.E."/>
            <person name="Bellgard M.I."/>
        </authorList>
    </citation>
    <scope>NUCLEOTIDE SEQUENCE</scope>
    <source>
        <tissue evidence="1">Shoot tissue taken approximately 20 cm above the soil surface</tissue>
    </source>
</reference>
<evidence type="ECO:0000313" key="1">
    <source>
        <dbReference type="EMBL" id="JAD58457.1"/>
    </source>
</evidence>
<protein>
    <submittedName>
        <fullName evidence="1">Uncharacterized protein</fullName>
    </submittedName>
</protein>
<organism evidence="1">
    <name type="scientific">Arundo donax</name>
    <name type="common">Giant reed</name>
    <name type="synonym">Donax arundinaceus</name>
    <dbReference type="NCBI Taxonomy" id="35708"/>
    <lineage>
        <taxon>Eukaryota</taxon>
        <taxon>Viridiplantae</taxon>
        <taxon>Streptophyta</taxon>
        <taxon>Embryophyta</taxon>
        <taxon>Tracheophyta</taxon>
        <taxon>Spermatophyta</taxon>
        <taxon>Magnoliopsida</taxon>
        <taxon>Liliopsida</taxon>
        <taxon>Poales</taxon>
        <taxon>Poaceae</taxon>
        <taxon>PACMAD clade</taxon>
        <taxon>Arundinoideae</taxon>
        <taxon>Arundineae</taxon>
        <taxon>Arundo</taxon>
    </lineage>
</organism>
<proteinExistence type="predicted"/>
<sequence length="17" mass="1572">MASSAGKIAAGFLSCGT</sequence>
<name>A0A0A9BGM9_ARUDO</name>
<dbReference type="AlphaFoldDB" id="A0A0A9BGM9"/>
<accession>A0A0A9BGM9</accession>
<reference evidence="1" key="1">
    <citation type="submission" date="2014-09" db="EMBL/GenBank/DDBJ databases">
        <authorList>
            <person name="Magalhaes I.L.F."/>
            <person name="Oliveira U."/>
            <person name="Santos F.R."/>
            <person name="Vidigal T.H.D.A."/>
            <person name="Brescovit A.D."/>
            <person name="Santos A.J."/>
        </authorList>
    </citation>
    <scope>NUCLEOTIDE SEQUENCE</scope>
    <source>
        <tissue evidence="1">Shoot tissue taken approximately 20 cm above the soil surface</tissue>
    </source>
</reference>